<dbReference type="Gene3D" id="2.40.160.50">
    <property type="entry name" value="membrane protein fhac: a member of the omp85/tpsb transporter family"/>
    <property type="match status" value="1"/>
</dbReference>
<name>A0ABN5H8D9_9GAMM</name>
<dbReference type="GeneID" id="84631119"/>
<dbReference type="InterPro" id="IPR051544">
    <property type="entry name" value="TPS_OM_transporter"/>
</dbReference>
<dbReference type="Pfam" id="PF03865">
    <property type="entry name" value="ShlB"/>
    <property type="match status" value="1"/>
</dbReference>
<dbReference type="PANTHER" id="PTHR34597">
    <property type="entry name" value="SLR1661 PROTEIN"/>
    <property type="match status" value="1"/>
</dbReference>
<proteinExistence type="predicted"/>
<dbReference type="InterPro" id="IPR005565">
    <property type="entry name" value="Hemolysn_activator_HlyB_C"/>
</dbReference>
<evidence type="ECO:0000256" key="2">
    <source>
        <dbReference type="ARBA" id="ARBA00022692"/>
    </source>
</evidence>
<feature type="domain" description="ShlB POTRA" evidence="7">
    <location>
        <begin position="161"/>
        <end position="197"/>
    </location>
</feature>
<evidence type="ECO:0000256" key="3">
    <source>
        <dbReference type="ARBA" id="ARBA00023237"/>
    </source>
</evidence>
<keyword evidence="9" id="KW-1185">Reference proteome</keyword>
<dbReference type="Pfam" id="PF17287">
    <property type="entry name" value="POTRA_3"/>
    <property type="match status" value="1"/>
</dbReference>
<dbReference type="EMBL" id="CP026378">
    <property type="protein sequence ID" value="AUY24844.1"/>
    <property type="molecule type" value="Genomic_DNA"/>
</dbReference>
<protein>
    <submittedName>
        <fullName evidence="8">ShlB/FhaC/HecB family hemolysin secretion/activation protein</fullName>
    </submittedName>
</protein>
<reference evidence="8 9" key="1">
    <citation type="submission" date="2018-01" db="EMBL/GenBank/DDBJ databases">
        <title>Complete and assembled Genome of Pantoea calida DSM22759T.</title>
        <authorList>
            <person name="Stevens M.J.A."/>
            <person name="Zurfluh K."/>
            <person name="Stephan R."/>
        </authorList>
    </citation>
    <scope>NUCLEOTIDE SEQUENCE [LARGE SCALE GENOMIC DNA]</scope>
    <source>
        <strain evidence="8 9">DSM 22759</strain>
    </source>
</reference>
<evidence type="ECO:0000259" key="7">
    <source>
        <dbReference type="Pfam" id="PF17287"/>
    </source>
</evidence>
<evidence type="ECO:0000313" key="9">
    <source>
        <dbReference type="Proteomes" id="UP000237673"/>
    </source>
</evidence>
<feature type="signal peptide" evidence="4">
    <location>
        <begin position="1"/>
        <end position="22"/>
    </location>
</feature>
<dbReference type="PIRSF" id="PIRSF029745">
    <property type="entry name" value="FhaC"/>
    <property type="match status" value="1"/>
</dbReference>
<gene>
    <name evidence="8" type="ORF">C2E16_07935</name>
</gene>
<dbReference type="Gene3D" id="3.10.20.310">
    <property type="entry name" value="membrane protein fhac"/>
    <property type="match status" value="1"/>
</dbReference>
<keyword evidence="1" id="KW-1134">Transmembrane beta strand</keyword>
<evidence type="ECO:0000259" key="5">
    <source>
        <dbReference type="Pfam" id="PF03865"/>
    </source>
</evidence>
<dbReference type="PANTHER" id="PTHR34597:SF3">
    <property type="entry name" value="OUTER MEMBRANE TRANSPORTER CDIB"/>
    <property type="match status" value="1"/>
</dbReference>
<dbReference type="Pfam" id="PF08479">
    <property type="entry name" value="POTRA_2"/>
    <property type="match status" value="1"/>
</dbReference>
<feature type="chain" id="PRO_5045315546" evidence="4">
    <location>
        <begin position="23"/>
        <end position="549"/>
    </location>
</feature>
<evidence type="ECO:0000313" key="8">
    <source>
        <dbReference type="EMBL" id="AUY24844.1"/>
    </source>
</evidence>
<organism evidence="8 9">
    <name type="scientific">Mixta calida</name>
    <dbReference type="NCBI Taxonomy" id="665913"/>
    <lineage>
        <taxon>Bacteria</taxon>
        <taxon>Pseudomonadati</taxon>
        <taxon>Pseudomonadota</taxon>
        <taxon>Gammaproteobacteria</taxon>
        <taxon>Enterobacterales</taxon>
        <taxon>Erwiniaceae</taxon>
        <taxon>Mixta</taxon>
    </lineage>
</organism>
<feature type="domain" description="Haemolysin activator HlyB C-terminal" evidence="5">
    <location>
        <begin position="202"/>
        <end position="513"/>
    </location>
</feature>
<dbReference type="InterPro" id="IPR035251">
    <property type="entry name" value="ShlB_POTRA"/>
</dbReference>
<keyword evidence="1" id="KW-0472">Membrane</keyword>
<accession>A0ABN5H8D9</accession>
<keyword evidence="3" id="KW-0998">Cell outer membrane</keyword>
<evidence type="ECO:0000259" key="6">
    <source>
        <dbReference type="Pfam" id="PF08479"/>
    </source>
</evidence>
<keyword evidence="4" id="KW-0732">Signal</keyword>
<dbReference type="InterPro" id="IPR027282">
    <property type="entry name" value="TPS"/>
</dbReference>
<evidence type="ECO:0000256" key="4">
    <source>
        <dbReference type="SAM" id="SignalP"/>
    </source>
</evidence>
<feature type="domain" description="Polypeptide-transport-associated ShlB-type" evidence="6">
    <location>
        <begin position="72"/>
        <end position="146"/>
    </location>
</feature>
<sequence>MKFKTDLSCFFIACLLPFQAVAETDLNHLIKEQQNNDHATRRENRIEKKDVYSSVEPQALNKLNIPQEKECFVIKEVDLQNDFLKSAAIKKIKKEMAGRCLGAQGIEKLAVALQDYFISSGFVTTRVEIPSQDLTTHHLILKVVPGRIDKIIIQNNDVRHEILPFATGDILNIRDIEQGLENLQGVPGVNVKVDIAPGERNGYSNVVIATNRSSNWNVRASYNNWGDKTTGQQLAGGAGYLYNLARINDIFYLSGTRSSTGEYKSIGTYYSFPFGYWDYELFYSKSGSRQGMKIDSLDLNYRGESKYWSLKSSRTFYRDKDKKITGSAEIFRRKSDYKLDDIDLVLQKRDMGNVRFGVNYKQNFSGAVLDGALTYQRFLTWFGGTATPGMKSGDVSPLAQVVNLEVNYAQLLNNLPVKSYYNIKFGAQYAPESLTLQDQMTLGDRWNVRGFEKSPGLYGDRGYYIQNTLNIVTGVSDAEFYLGADYGQVSDCISSQDGYDSKKLMGATAGVKGSIRSLGYDVSLSAPILYPDNFSTDKFNINFQIYYQL</sequence>
<evidence type="ECO:0000256" key="1">
    <source>
        <dbReference type="ARBA" id="ARBA00022452"/>
    </source>
</evidence>
<dbReference type="Proteomes" id="UP000237673">
    <property type="component" value="Chromosome"/>
</dbReference>
<dbReference type="RefSeq" id="WP_038626893.1">
    <property type="nucleotide sequence ID" value="NZ_CP026378.1"/>
</dbReference>
<dbReference type="InterPro" id="IPR013686">
    <property type="entry name" value="Polypept-transport_assoc_ShlB"/>
</dbReference>
<keyword evidence="2" id="KW-0812">Transmembrane</keyword>